<keyword evidence="4 9" id="KW-0805">Transcription regulation</keyword>
<evidence type="ECO:0000256" key="6">
    <source>
        <dbReference type="ARBA" id="ARBA00023163"/>
    </source>
</evidence>
<dbReference type="PANTHER" id="PTHR31992:SF205">
    <property type="entry name" value="DOF ZINC FINGER PROTEIN"/>
    <property type="match status" value="1"/>
</dbReference>
<dbReference type="InterPro" id="IPR003851">
    <property type="entry name" value="Znf_Dof"/>
</dbReference>
<comment type="subcellular location">
    <subcellularLocation>
        <location evidence="8 9">Nucleus</location>
    </subcellularLocation>
</comment>
<organism evidence="12 13">
    <name type="scientific">Rehmannia glutinosa</name>
    <name type="common">Chinese foxglove</name>
    <dbReference type="NCBI Taxonomy" id="99300"/>
    <lineage>
        <taxon>Eukaryota</taxon>
        <taxon>Viridiplantae</taxon>
        <taxon>Streptophyta</taxon>
        <taxon>Embryophyta</taxon>
        <taxon>Tracheophyta</taxon>
        <taxon>Spermatophyta</taxon>
        <taxon>Magnoliopsida</taxon>
        <taxon>eudicotyledons</taxon>
        <taxon>Gunneridae</taxon>
        <taxon>Pentapetalae</taxon>
        <taxon>asterids</taxon>
        <taxon>lamiids</taxon>
        <taxon>Lamiales</taxon>
        <taxon>Orobanchaceae</taxon>
        <taxon>Rehmannieae</taxon>
        <taxon>Rehmannia</taxon>
    </lineage>
</organism>
<feature type="compositionally biased region" description="Low complexity" evidence="10">
    <location>
        <begin position="105"/>
        <end position="134"/>
    </location>
</feature>
<dbReference type="InterPro" id="IPR045174">
    <property type="entry name" value="Dof"/>
</dbReference>
<evidence type="ECO:0000256" key="4">
    <source>
        <dbReference type="ARBA" id="ARBA00023015"/>
    </source>
</evidence>
<reference evidence="12 13" key="1">
    <citation type="journal article" date="2021" name="Comput. Struct. Biotechnol. J.">
        <title>De novo genome assembly of the potent medicinal plant Rehmannia glutinosa using nanopore technology.</title>
        <authorList>
            <person name="Ma L."/>
            <person name="Dong C."/>
            <person name="Song C."/>
            <person name="Wang X."/>
            <person name="Zheng X."/>
            <person name="Niu Y."/>
            <person name="Chen S."/>
            <person name="Feng W."/>
        </authorList>
    </citation>
    <scope>NUCLEOTIDE SEQUENCE [LARGE SCALE GENOMIC DNA]</scope>
    <source>
        <strain evidence="12">DH-2019</strain>
    </source>
</reference>
<evidence type="ECO:0000256" key="2">
    <source>
        <dbReference type="ARBA" id="ARBA00022771"/>
    </source>
</evidence>
<keyword evidence="3 9" id="KW-0862">Zinc</keyword>
<keyword evidence="5 8" id="KW-0238">DNA-binding</keyword>
<evidence type="ECO:0000256" key="9">
    <source>
        <dbReference type="RuleBase" id="RU369094"/>
    </source>
</evidence>
<sequence length="306" mass="32638">MQDIHAFGGGGRFFGGGDRRLRPHNHPNNQALKCPRCDSLNTKFCYYNNYNLSQPRHFCKSCRRYWTKGGVLRNVPVGGGCRKTKRTKQKTSGGAGEAPPRERSSNAQSSSSESSSLTAAATTTDATPTSATNAVAEEGSAVPSNTTSNPAVVYDFPDSSFFNANPNFDHHQTMANQSTPPDGQIFTTEMGSFTSLMASSAEMMSFGMSDIPTTSYGRVQQGNQAPVEDNSGLGMVGTTTVEEYKMQNMTGGMSNDGLAAAVDWGSGSGGGGGGDQELFDLTAAVDPAYWSQHQWTDNDPSLNYLP</sequence>
<dbReference type="PROSITE" id="PS50884">
    <property type="entry name" value="ZF_DOF_2"/>
    <property type="match status" value="1"/>
</dbReference>
<dbReference type="EMBL" id="JABTTQ020000006">
    <property type="protein sequence ID" value="KAK6153498.1"/>
    <property type="molecule type" value="Genomic_DNA"/>
</dbReference>
<keyword evidence="7 8" id="KW-0539">Nucleus</keyword>
<keyword evidence="13" id="KW-1185">Reference proteome</keyword>
<evidence type="ECO:0000256" key="7">
    <source>
        <dbReference type="ARBA" id="ARBA00023242"/>
    </source>
</evidence>
<gene>
    <name evidence="12" type="ORF">DH2020_013137</name>
</gene>
<evidence type="ECO:0000256" key="8">
    <source>
        <dbReference type="PROSITE-ProRule" id="PRU00071"/>
    </source>
</evidence>
<proteinExistence type="predicted"/>
<protein>
    <recommendedName>
        <fullName evidence="9">Dof zinc finger protein</fullName>
    </recommendedName>
</protein>
<evidence type="ECO:0000313" key="12">
    <source>
        <dbReference type="EMBL" id="KAK6153498.1"/>
    </source>
</evidence>
<feature type="region of interest" description="Disordered" evidence="10">
    <location>
        <begin position="1"/>
        <end position="31"/>
    </location>
</feature>
<keyword evidence="1 9" id="KW-0479">Metal-binding</keyword>
<comment type="function">
    <text evidence="9">Transcription factor that binds specifically to a 5'-AA[AG]G-3' consensus core sequence.</text>
</comment>
<accession>A0ABR0X2K7</accession>
<dbReference type="PANTHER" id="PTHR31992">
    <property type="entry name" value="DOF ZINC FINGER PROTEIN DOF1.4-RELATED"/>
    <property type="match status" value="1"/>
</dbReference>
<evidence type="ECO:0000313" key="13">
    <source>
        <dbReference type="Proteomes" id="UP001318860"/>
    </source>
</evidence>
<dbReference type="Proteomes" id="UP001318860">
    <property type="component" value="Unassembled WGS sequence"/>
</dbReference>
<evidence type="ECO:0000256" key="3">
    <source>
        <dbReference type="ARBA" id="ARBA00022833"/>
    </source>
</evidence>
<feature type="region of interest" description="Disordered" evidence="10">
    <location>
        <begin position="76"/>
        <end position="149"/>
    </location>
</feature>
<keyword evidence="6 9" id="KW-0804">Transcription</keyword>
<evidence type="ECO:0000256" key="1">
    <source>
        <dbReference type="ARBA" id="ARBA00022723"/>
    </source>
</evidence>
<feature type="domain" description="Dof-type" evidence="11">
    <location>
        <begin position="32"/>
        <end position="86"/>
    </location>
</feature>
<evidence type="ECO:0000256" key="5">
    <source>
        <dbReference type="ARBA" id="ARBA00023125"/>
    </source>
</evidence>
<evidence type="ECO:0000256" key="10">
    <source>
        <dbReference type="SAM" id="MobiDB-lite"/>
    </source>
</evidence>
<comment type="caution">
    <text evidence="12">The sequence shown here is derived from an EMBL/GenBank/DDBJ whole genome shotgun (WGS) entry which is preliminary data.</text>
</comment>
<dbReference type="Pfam" id="PF02701">
    <property type="entry name" value="Zn_ribbon_Dof"/>
    <property type="match status" value="1"/>
</dbReference>
<evidence type="ECO:0000259" key="11">
    <source>
        <dbReference type="PROSITE" id="PS50884"/>
    </source>
</evidence>
<dbReference type="PROSITE" id="PS01361">
    <property type="entry name" value="ZF_DOF_1"/>
    <property type="match status" value="1"/>
</dbReference>
<keyword evidence="2 8" id="KW-0863">Zinc-finger</keyword>
<feature type="compositionally biased region" description="Gly residues" evidence="10">
    <location>
        <begin position="7"/>
        <end position="16"/>
    </location>
</feature>
<name>A0ABR0X2K7_REHGL</name>